<comment type="caution">
    <text evidence="3">The sequence shown here is derived from an EMBL/GenBank/DDBJ whole genome shotgun (WGS) entry which is preliminary data.</text>
</comment>
<proteinExistence type="predicted"/>
<evidence type="ECO:0000256" key="1">
    <source>
        <dbReference type="SAM" id="MobiDB-lite"/>
    </source>
</evidence>
<reference evidence="3 4" key="1">
    <citation type="submission" date="2024-04" db="EMBL/GenBank/DDBJ databases">
        <authorList>
            <consortium name="Genoscope - CEA"/>
            <person name="William W."/>
        </authorList>
    </citation>
    <scope>NUCLEOTIDE SEQUENCE [LARGE SCALE GENOMIC DNA]</scope>
</reference>
<feature type="transmembrane region" description="Helical" evidence="2">
    <location>
        <begin position="59"/>
        <end position="80"/>
    </location>
</feature>
<evidence type="ECO:0000313" key="4">
    <source>
        <dbReference type="Proteomes" id="UP001497497"/>
    </source>
</evidence>
<feature type="compositionally biased region" description="Low complexity" evidence="1">
    <location>
        <begin position="23"/>
        <end position="45"/>
    </location>
</feature>
<evidence type="ECO:0000313" key="3">
    <source>
        <dbReference type="EMBL" id="CAL1545296.1"/>
    </source>
</evidence>
<feature type="compositionally biased region" description="Polar residues" evidence="1">
    <location>
        <begin position="1"/>
        <end position="13"/>
    </location>
</feature>
<sequence>MSTMSADNSSTTVVAEAPMSGMSTESTSNATLSNNSTTSVLTGSTQQRPDSGGDVTGTVIAVIITLVAAGALLTLSYFYLKKRGYFSKLSCLQYTRARRSSISSRHALEDHEDIEPAEHPRARGEAEDMFTIEDNDVGHPGEPTENREEYFYDEVFGQSQFEDETTNQTLRQLYSASGDDTMHDDDEMLDYDFETLGIKMDDGRHESSRQNPK</sequence>
<evidence type="ECO:0000256" key="2">
    <source>
        <dbReference type="SAM" id="Phobius"/>
    </source>
</evidence>
<dbReference type="Proteomes" id="UP001497497">
    <property type="component" value="Unassembled WGS sequence"/>
</dbReference>
<keyword evidence="2" id="KW-0472">Membrane</keyword>
<name>A0AAV2IEG4_LYMST</name>
<keyword evidence="2" id="KW-1133">Transmembrane helix</keyword>
<organism evidence="3 4">
    <name type="scientific">Lymnaea stagnalis</name>
    <name type="common">Great pond snail</name>
    <name type="synonym">Helix stagnalis</name>
    <dbReference type="NCBI Taxonomy" id="6523"/>
    <lineage>
        <taxon>Eukaryota</taxon>
        <taxon>Metazoa</taxon>
        <taxon>Spiralia</taxon>
        <taxon>Lophotrochozoa</taxon>
        <taxon>Mollusca</taxon>
        <taxon>Gastropoda</taxon>
        <taxon>Heterobranchia</taxon>
        <taxon>Euthyneura</taxon>
        <taxon>Panpulmonata</taxon>
        <taxon>Hygrophila</taxon>
        <taxon>Lymnaeoidea</taxon>
        <taxon>Lymnaeidae</taxon>
        <taxon>Lymnaea</taxon>
    </lineage>
</organism>
<protein>
    <submittedName>
        <fullName evidence="3">Uncharacterized protein</fullName>
    </submittedName>
</protein>
<keyword evidence="2" id="KW-0812">Transmembrane</keyword>
<keyword evidence="4" id="KW-1185">Reference proteome</keyword>
<accession>A0AAV2IEG4</accession>
<gene>
    <name evidence="3" type="ORF">GSLYS_00018779001</name>
</gene>
<dbReference type="EMBL" id="CAXITT010000697">
    <property type="protein sequence ID" value="CAL1545296.1"/>
    <property type="molecule type" value="Genomic_DNA"/>
</dbReference>
<feature type="region of interest" description="Disordered" evidence="1">
    <location>
        <begin position="1"/>
        <end position="53"/>
    </location>
</feature>
<dbReference type="AlphaFoldDB" id="A0AAV2IEG4"/>